<feature type="domain" description="Myb/SANT-like DNA-binding" evidence="2">
    <location>
        <begin position="14"/>
        <end position="104"/>
    </location>
</feature>
<dbReference type="Proteomes" id="UP001566132">
    <property type="component" value="Unassembled WGS sequence"/>
</dbReference>
<evidence type="ECO:0000256" key="1">
    <source>
        <dbReference type="SAM" id="MobiDB-lite"/>
    </source>
</evidence>
<dbReference type="Pfam" id="PF13837">
    <property type="entry name" value="Myb_DNA-bind_4"/>
    <property type="match status" value="1"/>
</dbReference>
<dbReference type="EMBL" id="JBDJPC010000016">
    <property type="protein sequence ID" value="KAL1487930.1"/>
    <property type="molecule type" value="Genomic_DNA"/>
</dbReference>
<accession>A0ABD1E0S5</accession>
<gene>
    <name evidence="3" type="ORF">ABEB36_015315</name>
</gene>
<keyword evidence="4" id="KW-1185">Reference proteome</keyword>
<feature type="compositionally biased region" description="Polar residues" evidence="1">
    <location>
        <begin position="132"/>
        <end position="155"/>
    </location>
</feature>
<proteinExistence type="predicted"/>
<protein>
    <recommendedName>
        <fullName evidence="2">Myb/SANT-like DNA-binding domain-containing protein</fullName>
    </recommendedName>
</protein>
<evidence type="ECO:0000259" key="2">
    <source>
        <dbReference type="Pfam" id="PF13837"/>
    </source>
</evidence>
<sequence length="239" mass="28260">MCDEEPADENADSFKWNHGSTLALIELYKKYRQHVGTFKIRTLKKMFEQISKELQVTLKQKVSCNNCENRWKHLARSYKKYKENMNKTGRGRKDFEYAIEMNEIFGEKRNISPILVLSSDTISKPNEEKTDQNSIGNMQSSESEHTNFPPTLQHQEATKGDVANESKVQKHSKYRNKLVRADVLKEIRKDRQEYYKVRLGQEEKKLKIKKEKNKILSERNMLLKQCLDKNNNLVEEDWV</sequence>
<dbReference type="Gene3D" id="1.10.10.60">
    <property type="entry name" value="Homeodomain-like"/>
    <property type="match status" value="1"/>
</dbReference>
<evidence type="ECO:0000313" key="3">
    <source>
        <dbReference type="EMBL" id="KAL1487930.1"/>
    </source>
</evidence>
<feature type="region of interest" description="Disordered" evidence="1">
    <location>
        <begin position="122"/>
        <end position="169"/>
    </location>
</feature>
<reference evidence="3 4" key="1">
    <citation type="submission" date="2024-05" db="EMBL/GenBank/DDBJ databases">
        <title>Genetic variation in Jamaican populations of the coffee berry borer (Hypothenemus hampei).</title>
        <authorList>
            <person name="Errbii M."/>
            <person name="Myrie A."/>
        </authorList>
    </citation>
    <scope>NUCLEOTIDE SEQUENCE [LARGE SCALE GENOMIC DNA]</scope>
    <source>
        <strain evidence="3">JA-Hopewell-2020-01-JO</strain>
        <tissue evidence="3">Whole body</tissue>
    </source>
</reference>
<dbReference type="AlphaFoldDB" id="A0ABD1E0S5"/>
<dbReference type="InterPro" id="IPR044822">
    <property type="entry name" value="Myb_DNA-bind_4"/>
</dbReference>
<evidence type="ECO:0000313" key="4">
    <source>
        <dbReference type="Proteomes" id="UP001566132"/>
    </source>
</evidence>
<comment type="caution">
    <text evidence="3">The sequence shown here is derived from an EMBL/GenBank/DDBJ whole genome shotgun (WGS) entry which is preliminary data.</text>
</comment>
<organism evidence="3 4">
    <name type="scientific">Hypothenemus hampei</name>
    <name type="common">Coffee berry borer</name>
    <dbReference type="NCBI Taxonomy" id="57062"/>
    <lineage>
        <taxon>Eukaryota</taxon>
        <taxon>Metazoa</taxon>
        <taxon>Ecdysozoa</taxon>
        <taxon>Arthropoda</taxon>
        <taxon>Hexapoda</taxon>
        <taxon>Insecta</taxon>
        <taxon>Pterygota</taxon>
        <taxon>Neoptera</taxon>
        <taxon>Endopterygota</taxon>
        <taxon>Coleoptera</taxon>
        <taxon>Polyphaga</taxon>
        <taxon>Cucujiformia</taxon>
        <taxon>Curculionidae</taxon>
        <taxon>Scolytinae</taxon>
        <taxon>Hypothenemus</taxon>
    </lineage>
</organism>
<name>A0ABD1E0S5_HYPHA</name>
<feature type="compositionally biased region" description="Basic and acidic residues" evidence="1">
    <location>
        <begin position="156"/>
        <end position="168"/>
    </location>
</feature>